<sequence length="1395" mass="154346">MQAEQQQRILGYFIEEAQDHLDTIEQGLLNLQSTIEDPDLLYEVYRAAHSVKGGAAMLGLASIQTTSHRLEDSFKILEKIQAQSKVQVDQELVSSFLEISDTLKAQIESLSGPYGLTDEVAASQLKKVEPTFDRLNYQLESLAKRNEVFLTEFTLTTPNIISQVPATAYLKKLEMIPAIATKPPENSAKELFFRSDVPDQLREMLQLFKQAENSDRRKALIEICRSLARAGETFDLSNWAKFVATVERAIAHPQNAFSTLAPITIKAIKQAQELVLENREAKISVSADLKNLLPKSSVSETKKSLPTRSSKSGSAKKTASGTANSSSTKGARNNPQSSPQAASNSRQSDSMDADIDLSFLENWSAAQSPLDASKPMTPRGPEMAPEELKSLADLFEGENSIEQSWTEEKLIESTEYHSIHSSTSGTPLDRDFLDLFSEDSQEQNISPSSQDPKNKQAVNQTSKLQRTDSNTGSSRDLNLTDFDDLLNIGAGETVNRSQSLFTSGNVTVSQSDLEAENLSFEDLFASSETEVESFSQPPAPSSVQLSDDTDWFEHLVSGDGETDSVSDSIPETTTIAATPLTSRRVTSSTTSSQEDSQNLFSELFDSLEEETDHPDQQAVDSEIDFSTVEETSAIKDFDDLERLLNQNTGVLESQQNLGNAEPMGLISDGSGVFSDLDALLQAEDGIDLHSDEEEDDDDLEEDNEFAELEKLLGGEEGPGATGGAGMRQRNGAKQTRVFEPIAKVPVKQLDNLSNLMGELVVNRNSLEQDQERMRQFLDNLLDQVSLLSDVGQRMQDFYERSLLEISLLSGRKQSVWNSPRSADEKPHKNRVDDPISRLFDDFESTELDRFTPFHTLSQEIIELVVRVRESAADIEFLVEEADQVSRQLRQVTTQLEEGLTKARMEPFAQEADRLARPVRDISIKCGKQAELYVEGRDTLIDKMLLGKLHDPLIHLVNNAITHGIEPQTVRIAAGKSPKGRIAIKLFHQGNQTVISISDDGAGIDVEKVKEKAIRKGLVTPERAALMSNLDVYDLLFHPGFSMKDQVDEFSGRGVGMDVVRTSLNEIRGTITTDSTLGKGTTFTIRLPLNMSISRALCCISDRARIAFPMDGVEEMIDIPREQIRMMADGKQALEWRGSLLPFRHLRELLTYKRHLGRGNVYGTNTEEDMISVIVLRSAGTYLAVMVDQVLAEQEIVIKQLEGPVPKPVGVAGATVLGDGQIVAIADVLELIDLAMGRIRKEPSPWPTGISTPLEQQVQKTQPTVLIVDDSITVRSLLSITFEKSGYRVEEARDGKEAWEKLKSGLPCDLVFCDIEMPRMDGLELLSRMQKDPALVDLPIAMLTSRGADRHRQMAYQLGARGYFTKPYLEEQLLEAAGRMLRGEVVGKPTGMALTS</sequence>
<dbReference type="SMART" id="SM00387">
    <property type="entry name" value="HATPase_c"/>
    <property type="match status" value="1"/>
</dbReference>
<feature type="compositionally biased region" description="Polar residues" evidence="10">
    <location>
        <begin position="442"/>
        <end position="475"/>
    </location>
</feature>
<dbReference type="InterPro" id="IPR005467">
    <property type="entry name" value="His_kinase_dom"/>
</dbReference>
<dbReference type="CDD" id="cd00731">
    <property type="entry name" value="CheA_reg"/>
    <property type="match status" value="1"/>
</dbReference>
<keyword evidence="5" id="KW-0418">Kinase</keyword>
<evidence type="ECO:0000256" key="1">
    <source>
        <dbReference type="ARBA" id="ARBA00000085"/>
    </source>
</evidence>
<dbReference type="PANTHER" id="PTHR43395">
    <property type="entry name" value="SENSOR HISTIDINE KINASE CHEA"/>
    <property type="match status" value="1"/>
</dbReference>
<dbReference type="SMART" id="SM01231">
    <property type="entry name" value="H-kinase_dim"/>
    <property type="match status" value="1"/>
</dbReference>
<dbReference type="SUPFAM" id="SSF47384">
    <property type="entry name" value="Homodimeric domain of signal transducing histidine kinase"/>
    <property type="match status" value="1"/>
</dbReference>
<dbReference type="Gene3D" id="2.30.30.40">
    <property type="entry name" value="SH3 Domains"/>
    <property type="match status" value="1"/>
</dbReference>
<dbReference type="Gene3D" id="1.20.120.160">
    <property type="entry name" value="HPT domain"/>
    <property type="match status" value="1"/>
</dbReference>
<dbReference type="SMART" id="SM00073">
    <property type="entry name" value="HPT"/>
    <property type="match status" value="1"/>
</dbReference>
<dbReference type="InterPro" id="IPR011006">
    <property type="entry name" value="CheY-like_superfamily"/>
</dbReference>
<comment type="catalytic activity">
    <reaction evidence="1">
        <text>ATP + protein L-histidine = ADP + protein N-phospho-L-histidine.</text>
        <dbReference type="EC" id="2.7.13.3"/>
    </reaction>
</comment>
<keyword evidence="3 8" id="KW-0597">Phosphoprotein</keyword>
<dbReference type="PROSITE" id="PS50109">
    <property type="entry name" value="HIS_KIN"/>
    <property type="match status" value="1"/>
</dbReference>
<dbReference type="SUPFAM" id="SSF50341">
    <property type="entry name" value="CheW-like"/>
    <property type="match status" value="1"/>
</dbReference>
<dbReference type="SUPFAM" id="SSF52172">
    <property type="entry name" value="CheY-like"/>
    <property type="match status" value="1"/>
</dbReference>
<dbReference type="InterPro" id="IPR004358">
    <property type="entry name" value="Sig_transdc_His_kin-like_C"/>
</dbReference>
<dbReference type="SMART" id="SM00448">
    <property type="entry name" value="REC"/>
    <property type="match status" value="1"/>
</dbReference>
<dbReference type="Pfam" id="PF00072">
    <property type="entry name" value="Response_reg"/>
    <property type="match status" value="1"/>
</dbReference>
<keyword evidence="4" id="KW-0808">Transferase</keyword>
<dbReference type="CDD" id="cd16916">
    <property type="entry name" value="HATPase_CheA-like"/>
    <property type="match status" value="1"/>
</dbReference>
<dbReference type="RefSeq" id="WP_323274007.1">
    <property type="nucleotide sequence ID" value="NZ_JAYGHT010000189.1"/>
</dbReference>
<dbReference type="InterPro" id="IPR003594">
    <property type="entry name" value="HATPase_dom"/>
</dbReference>
<evidence type="ECO:0000256" key="2">
    <source>
        <dbReference type="ARBA" id="ARBA00012438"/>
    </source>
</evidence>
<evidence type="ECO:0000256" key="5">
    <source>
        <dbReference type="ARBA" id="ARBA00022777"/>
    </source>
</evidence>
<dbReference type="Gene3D" id="3.30.565.10">
    <property type="entry name" value="Histidine kinase-like ATPase, C-terminal domain"/>
    <property type="match status" value="1"/>
</dbReference>
<feature type="region of interest" description="Disordered" evidence="10">
    <location>
        <begin position="713"/>
        <end position="732"/>
    </location>
</feature>
<dbReference type="InterPro" id="IPR036641">
    <property type="entry name" value="HPT_dom_sf"/>
</dbReference>
<feature type="compositionally biased region" description="Gly residues" evidence="10">
    <location>
        <begin position="714"/>
        <end position="725"/>
    </location>
</feature>
<dbReference type="PROSITE" id="PS50110">
    <property type="entry name" value="RESPONSE_REGULATORY"/>
    <property type="match status" value="1"/>
</dbReference>
<evidence type="ECO:0000313" key="16">
    <source>
        <dbReference type="Proteomes" id="UP001301728"/>
    </source>
</evidence>
<dbReference type="Gene3D" id="3.40.50.2300">
    <property type="match status" value="1"/>
</dbReference>
<dbReference type="CDD" id="cd00088">
    <property type="entry name" value="HPT"/>
    <property type="match status" value="1"/>
</dbReference>
<evidence type="ECO:0000259" key="11">
    <source>
        <dbReference type="PROSITE" id="PS50109"/>
    </source>
</evidence>
<dbReference type="Pfam" id="PF02518">
    <property type="entry name" value="HATPase_c"/>
    <property type="match status" value="1"/>
</dbReference>
<evidence type="ECO:0000259" key="13">
    <source>
        <dbReference type="PROSITE" id="PS50851"/>
    </source>
</evidence>
<comment type="caution">
    <text evidence="15">The sequence shown here is derived from an EMBL/GenBank/DDBJ whole genome shotgun (WGS) entry which is preliminary data.</text>
</comment>
<reference evidence="15 16" key="1">
    <citation type="submission" date="2023-12" db="EMBL/GenBank/DDBJ databases">
        <title>Baltic Sea Cyanobacteria.</title>
        <authorList>
            <person name="Delbaje E."/>
            <person name="Fewer D.P."/>
            <person name="Shishido T.K."/>
        </authorList>
    </citation>
    <scope>NUCLEOTIDE SEQUENCE [LARGE SCALE GENOMIC DNA]</scope>
    <source>
        <strain evidence="15 16">CCNP 1315</strain>
    </source>
</reference>
<dbReference type="InterPro" id="IPR002545">
    <property type="entry name" value="CheW-lke_dom"/>
</dbReference>
<dbReference type="Pfam" id="PF02895">
    <property type="entry name" value="H-kinase_dim"/>
    <property type="match status" value="1"/>
</dbReference>
<dbReference type="SMART" id="SM00260">
    <property type="entry name" value="CheW"/>
    <property type="match status" value="1"/>
</dbReference>
<evidence type="ECO:0000256" key="10">
    <source>
        <dbReference type="SAM" id="MobiDB-lite"/>
    </source>
</evidence>
<dbReference type="InterPro" id="IPR051315">
    <property type="entry name" value="Bact_Chemotaxis_CheA"/>
</dbReference>
<name>A0ABU5U646_9CYAN</name>
<dbReference type="Pfam" id="PF01584">
    <property type="entry name" value="CheW"/>
    <property type="match status" value="1"/>
</dbReference>
<dbReference type="InterPro" id="IPR004105">
    <property type="entry name" value="CheA-like_dim"/>
</dbReference>
<dbReference type="PRINTS" id="PR00344">
    <property type="entry name" value="BCTRLSENSOR"/>
</dbReference>
<dbReference type="PROSITE" id="PS50851">
    <property type="entry name" value="CHEW"/>
    <property type="match status" value="1"/>
</dbReference>
<feature type="compositionally biased region" description="Low complexity" evidence="10">
    <location>
        <begin position="309"/>
        <end position="323"/>
    </location>
</feature>
<dbReference type="Proteomes" id="UP001301728">
    <property type="component" value="Unassembled WGS sequence"/>
</dbReference>
<dbReference type="InterPro" id="IPR036061">
    <property type="entry name" value="CheW-like_dom_sf"/>
</dbReference>
<accession>A0ABU5U646</accession>
<feature type="domain" description="Histidine kinase" evidence="11">
    <location>
        <begin position="851"/>
        <end position="1090"/>
    </location>
</feature>
<feature type="modified residue" description="Phosphohistidine" evidence="7">
    <location>
        <position position="49"/>
    </location>
</feature>
<dbReference type="InterPro" id="IPR036890">
    <property type="entry name" value="HATPase_C_sf"/>
</dbReference>
<feature type="region of interest" description="Disordered" evidence="10">
    <location>
        <begin position="440"/>
        <end position="479"/>
    </location>
</feature>
<dbReference type="EC" id="2.7.13.3" evidence="2"/>
<keyword evidence="9" id="KW-0175">Coiled coil</keyword>
<evidence type="ECO:0000256" key="7">
    <source>
        <dbReference type="PROSITE-ProRule" id="PRU00110"/>
    </source>
</evidence>
<protein>
    <recommendedName>
        <fullName evidence="2">histidine kinase</fullName>
        <ecNumber evidence="2">2.7.13.3</ecNumber>
    </recommendedName>
</protein>
<keyword evidence="16" id="KW-1185">Reference proteome</keyword>
<evidence type="ECO:0000313" key="15">
    <source>
        <dbReference type="EMBL" id="MEA5522465.1"/>
    </source>
</evidence>
<evidence type="ECO:0000256" key="9">
    <source>
        <dbReference type="SAM" id="Coils"/>
    </source>
</evidence>
<feature type="domain" description="Response regulatory" evidence="12">
    <location>
        <begin position="1263"/>
        <end position="1380"/>
    </location>
</feature>
<feature type="region of interest" description="Disordered" evidence="10">
    <location>
        <begin position="296"/>
        <end position="350"/>
    </location>
</feature>
<organism evidence="15 16">
    <name type="scientific">Limnoraphis robusta CCNP1315</name>
    <dbReference type="NCBI Taxonomy" id="3110306"/>
    <lineage>
        <taxon>Bacteria</taxon>
        <taxon>Bacillati</taxon>
        <taxon>Cyanobacteriota</taxon>
        <taxon>Cyanophyceae</taxon>
        <taxon>Oscillatoriophycideae</taxon>
        <taxon>Oscillatoriales</taxon>
        <taxon>Sirenicapillariaceae</taxon>
        <taxon>Limnoraphis</taxon>
    </lineage>
</organism>
<evidence type="ECO:0000256" key="3">
    <source>
        <dbReference type="ARBA" id="ARBA00022553"/>
    </source>
</evidence>
<dbReference type="EMBL" id="JAYGHT010000189">
    <property type="protein sequence ID" value="MEA5522465.1"/>
    <property type="molecule type" value="Genomic_DNA"/>
</dbReference>
<feature type="compositionally biased region" description="Polar residues" evidence="10">
    <location>
        <begin position="324"/>
        <end position="350"/>
    </location>
</feature>
<dbReference type="SUPFAM" id="SSF55874">
    <property type="entry name" value="ATPase domain of HSP90 chaperone/DNA topoisomerase II/histidine kinase"/>
    <property type="match status" value="1"/>
</dbReference>
<evidence type="ECO:0000259" key="12">
    <source>
        <dbReference type="PROSITE" id="PS50110"/>
    </source>
</evidence>
<dbReference type="PANTHER" id="PTHR43395:SF1">
    <property type="entry name" value="CHEMOTAXIS PROTEIN CHEA"/>
    <property type="match status" value="1"/>
</dbReference>
<dbReference type="Gene3D" id="1.10.287.560">
    <property type="entry name" value="Histidine kinase CheA-like, homodimeric domain"/>
    <property type="match status" value="1"/>
</dbReference>
<dbReference type="InterPro" id="IPR008207">
    <property type="entry name" value="Sig_transdc_His_kin_Hpt_dom"/>
</dbReference>
<feature type="compositionally biased region" description="Polar residues" evidence="10">
    <location>
        <begin position="296"/>
        <end position="308"/>
    </location>
</feature>
<dbReference type="InterPro" id="IPR036097">
    <property type="entry name" value="HisK_dim/P_sf"/>
</dbReference>
<evidence type="ECO:0000259" key="14">
    <source>
        <dbReference type="PROSITE" id="PS50894"/>
    </source>
</evidence>
<feature type="domain" description="CheW-like" evidence="13">
    <location>
        <begin position="1091"/>
        <end position="1236"/>
    </location>
</feature>
<feature type="modified residue" description="4-aspartylphosphate" evidence="8">
    <location>
        <position position="1313"/>
    </location>
</feature>
<feature type="domain" description="HPt" evidence="14">
    <location>
        <begin position="2"/>
        <end position="110"/>
    </location>
</feature>
<proteinExistence type="predicted"/>
<evidence type="ECO:0000256" key="8">
    <source>
        <dbReference type="PROSITE-ProRule" id="PRU00169"/>
    </source>
</evidence>
<dbReference type="PROSITE" id="PS50894">
    <property type="entry name" value="HPT"/>
    <property type="match status" value="1"/>
</dbReference>
<evidence type="ECO:0000256" key="6">
    <source>
        <dbReference type="ARBA" id="ARBA00023012"/>
    </source>
</evidence>
<dbReference type="Pfam" id="PF01627">
    <property type="entry name" value="Hpt"/>
    <property type="match status" value="1"/>
</dbReference>
<dbReference type="InterPro" id="IPR001789">
    <property type="entry name" value="Sig_transdc_resp-reg_receiver"/>
</dbReference>
<evidence type="ECO:0000256" key="4">
    <source>
        <dbReference type="ARBA" id="ARBA00022679"/>
    </source>
</evidence>
<dbReference type="InterPro" id="IPR037006">
    <property type="entry name" value="CheA-like_homodim_sf"/>
</dbReference>
<dbReference type="SUPFAM" id="SSF47226">
    <property type="entry name" value="Histidine-containing phosphotransfer domain, HPT domain"/>
    <property type="match status" value="1"/>
</dbReference>
<gene>
    <name evidence="15" type="ORF">VB854_26375</name>
</gene>
<feature type="coiled-coil region" evidence="9">
    <location>
        <begin position="749"/>
        <end position="783"/>
    </location>
</feature>
<keyword evidence="6" id="KW-0902">Two-component regulatory system</keyword>